<accession>A0AAU9M2I9</accession>
<organism evidence="1 2">
    <name type="scientific">Lactuca virosa</name>
    <dbReference type="NCBI Taxonomy" id="75947"/>
    <lineage>
        <taxon>Eukaryota</taxon>
        <taxon>Viridiplantae</taxon>
        <taxon>Streptophyta</taxon>
        <taxon>Embryophyta</taxon>
        <taxon>Tracheophyta</taxon>
        <taxon>Spermatophyta</taxon>
        <taxon>Magnoliopsida</taxon>
        <taxon>eudicotyledons</taxon>
        <taxon>Gunneridae</taxon>
        <taxon>Pentapetalae</taxon>
        <taxon>asterids</taxon>
        <taxon>campanulids</taxon>
        <taxon>Asterales</taxon>
        <taxon>Asteraceae</taxon>
        <taxon>Cichorioideae</taxon>
        <taxon>Cichorieae</taxon>
        <taxon>Lactucinae</taxon>
        <taxon>Lactuca</taxon>
    </lineage>
</organism>
<dbReference type="AlphaFoldDB" id="A0AAU9M2I9"/>
<sequence length="145" mass="16967">MDHDHHNHDQSSPTTNSTHSGYHLAYCRTNFNISAFSEQLTDDVTRHSCPICSKSVMDMSMMWKRLDEEIEATMMPEDYRQKKDLDAFSAAIVTRLRAMVARDEFRRRRRSKAAAIVQVDLESAKGQWIVFFVSNSFVHFCYNFY</sequence>
<protein>
    <submittedName>
        <fullName evidence="1">Uncharacterized protein</fullName>
    </submittedName>
</protein>
<reference evidence="1 2" key="1">
    <citation type="submission" date="2022-01" db="EMBL/GenBank/DDBJ databases">
        <authorList>
            <person name="Xiong W."/>
            <person name="Schranz E."/>
        </authorList>
    </citation>
    <scope>NUCLEOTIDE SEQUENCE [LARGE SCALE GENOMIC DNA]</scope>
</reference>
<dbReference type="EMBL" id="CAKMRJ010000762">
    <property type="protein sequence ID" value="CAH1420032.1"/>
    <property type="molecule type" value="Genomic_DNA"/>
</dbReference>
<gene>
    <name evidence="1" type="ORF">LVIROSA_LOCUS7526</name>
</gene>
<keyword evidence="2" id="KW-1185">Reference proteome</keyword>
<comment type="caution">
    <text evidence="1">The sequence shown here is derived from an EMBL/GenBank/DDBJ whole genome shotgun (WGS) entry which is preliminary data.</text>
</comment>
<dbReference type="Proteomes" id="UP001157418">
    <property type="component" value="Unassembled WGS sequence"/>
</dbReference>
<evidence type="ECO:0000313" key="2">
    <source>
        <dbReference type="Proteomes" id="UP001157418"/>
    </source>
</evidence>
<proteinExistence type="predicted"/>
<name>A0AAU9M2I9_9ASTR</name>
<evidence type="ECO:0000313" key="1">
    <source>
        <dbReference type="EMBL" id="CAH1420032.1"/>
    </source>
</evidence>